<name>A0A7W7I1X1_9ACTN</name>
<dbReference type="InterPro" id="IPR010982">
    <property type="entry name" value="Lambda_DNA-bd_dom_sf"/>
</dbReference>
<dbReference type="RefSeq" id="WP_184996098.1">
    <property type="nucleotide sequence ID" value="NZ_BOMK01000025.1"/>
</dbReference>
<gene>
    <name evidence="2" type="ORF">BJ971_005525</name>
</gene>
<evidence type="ECO:0000259" key="1">
    <source>
        <dbReference type="PROSITE" id="PS50943"/>
    </source>
</evidence>
<accession>A0A7W7I1X1</accession>
<dbReference type="AlphaFoldDB" id="A0A7W7I1X1"/>
<dbReference type="InterPro" id="IPR001387">
    <property type="entry name" value="Cro/C1-type_HTH"/>
</dbReference>
<dbReference type="PROSITE" id="PS50943">
    <property type="entry name" value="HTH_CROC1"/>
    <property type="match status" value="1"/>
</dbReference>
<dbReference type="EMBL" id="JACHNH010000001">
    <property type="protein sequence ID" value="MBB4764969.1"/>
    <property type="molecule type" value="Genomic_DNA"/>
</dbReference>
<comment type="caution">
    <text evidence="2">The sequence shown here is derived from an EMBL/GenBank/DDBJ whole genome shotgun (WGS) entry which is preliminary data.</text>
</comment>
<protein>
    <submittedName>
        <fullName evidence="2">Transcriptional regulator with XRE-family HTH domain</fullName>
    </submittedName>
</protein>
<proteinExistence type="predicted"/>
<dbReference type="SMART" id="SM00530">
    <property type="entry name" value="HTH_XRE"/>
    <property type="match status" value="1"/>
</dbReference>
<dbReference type="CDD" id="cd00093">
    <property type="entry name" value="HTH_XRE"/>
    <property type="match status" value="1"/>
</dbReference>
<dbReference type="Gene3D" id="1.10.260.40">
    <property type="entry name" value="lambda repressor-like DNA-binding domains"/>
    <property type="match status" value="1"/>
</dbReference>
<reference evidence="2 3" key="1">
    <citation type="submission" date="2020-08" db="EMBL/GenBank/DDBJ databases">
        <title>Sequencing the genomes of 1000 actinobacteria strains.</title>
        <authorList>
            <person name="Klenk H.-P."/>
        </authorList>
    </citation>
    <scope>NUCLEOTIDE SEQUENCE [LARGE SCALE GENOMIC DNA]</scope>
    <source>
        <strain evidence="2 3">DSM 43149</strain>
    </source>
</reference>
<dbReference type="Proteomes" id="UP000578112">
    <property type="component" value="Unassembled WGS sequence"/>
</dbReference>
<dbReference type="SUPFAM" id="SSF47413">
    <property type="entry name" value="lambda repressor-like DNA-binding domains"/>
    <property type="match status" value="1"/>
</dbReference>
<keyword evidence="3" id="KW-1185">Reference proteome</keyword>
<evidence type="ECO:0000313" key="2">
    <source>
        <dbReference type="EMBL" id="MBB4764969.1"/>
    </source>
</evidence>
<sequence length="138" mass="14781">MSTEPGFGDLVRAYRQRIGLSQQELAELCGLSVRGLRNIETRKRLRPRPSTARILADAFKLTDEERSGFFRLAVHSVTEPTAQAATVPPAVAVVAVVGLGGVGKTDDALVILLRSLGIPDAAIPSGLEGRIGFSWSRD</sequence>
<dbReference type="GO" id="GO:0003677">
    <property type="term" value="F:DNA binding"/>
    <property type="evidence" value="ECO:0007669"/>
    <property type="project" value="InterPro"/>
</dbReference>
<organism evidence="2 3">
    <name type="scientific">Actinoplanes digitatis</name>
    <dbReference type="NCBI Taxonomy" id="1868"/>
    <lineage>
        <taxon>Bacteria</taxon>
        <taxon>Bacillati</taxon>
        <taxon>Actinomycetota</taxon>
        <taxon>Actinomycetes</taxon>
        <taxon>Micromonosporales</taxon>
        <taxon>Micromonosporaceae</taxon>
        <taxon>Actinoplanes</taxon>
    </lineage>
</organism>
<evidence type="ECO:0000313" key="3">
    <source>
        <dbReference type="Proteomes" id="UP000578112"/>
    </source>
</evidence>
<dbReference type="Pfam" id="PF13560">
    <property type="entry name" value="HTH_31"/>
    <property type="match status" value="1"/>
</dbReference>
<feature type="domain" description="HTH cro/C1-type" evidence="1">
    <location>
        <begin position="11"/>
        <end position="66"/>
    </location>
</feature>